<proteinExistence type="predicted"/>
<keyword evidence="2" id="KW-1185">Reference proteome</keyword>
<protein>
    <submittedName>
        <fullName evidence="1">Ovule protein</fullName>
    </submittedName>
</protein>
<dbReference type="PaxDb" id="6239-ZC395.5"/>
<sequence length="74" mass="8840">MDKSTKDFMDLKKIGGDDERERRFSDASDTSMDCHMESIGSRRRDSLIEQFRDFLNRSMDFSVKIDDPFEKEMY</sequence>
<dbReference type="Bgee" id="WBGene00022597">
    <property type="expression patterns" value="Expressed in larva and 4 other cell types or tissues"/>
</dbReference>
<dbReference type="CTD" id="191152"/>
<dbReference type="OrthoDB" id="5866867at2759"/>
<dbReference type="RefSeq" id="NP_498123.1">
    <property type="nucleotide sequence ID" value="NM_065722.7"/>
</dbReference>
<dbReference type="GeneID" id="191152"/>
<evidence type="ECO:0000313" key="1">
    <source>
        <dbReference type="EMBL" id="CCD66663.1"/>
    </source>
</evidence>
<evidence type="ECO:0000313" key="3">
    <source>
        <dbReference type="WormBase" id="ZC395.5"/>
    </source>
</evidence>
<dbReference type="AlphaFoldDB" id="Q9GYG2"/>
<organism evidence="1 2">
    <name type="scientific">Caenorhabditis elegans</name>
    <dbReference type="NCBI Taxonomy" id="6239"/>
    <lineage>
        <taxon>Eukaryota</taxon>
        <taxon>Metazoa</taxon>
        <taxon>Ecdysozoa</taxon>
        <taxon>Nematoda</taxon>
        <taxon>Chromadorea</taxon>
        <taxon>Rhabditida</taxon>
        <taxon>Rhabditina</taxon>
        <taxon>Rhabditomorpha</taxon>
        <taxon>Rhabditoidea</taxon>
        <taxon>Rhabditidae</taxon>
        <taxon>Peloderinae</taxon>
        <taxon>Caenorhabditis</taxon>
    </lineage>
</organism>
<dbReference type="HOGENOM" id="CLU_2690067_0_0_1"/>
<dbReference type="OMA" id="HMESIGS"/>
<name>Q9GYG2_CAEEL</name>
<dbReference type="UCSC" id="ZC395.5">
    <property type="organism name" value="c. elegans"/>
</dbReference>
<gene>
    <name evidence="1" type="ORF">CELE_ZC395.5</name>
    <name evidence="1 3" type="ORF">ZC395.5</name>
</gene>
<dbReference type="PIR" id="T27539">
    <property type="entry name" value="T27539"/>
</dbReference>
<dbReference type="PeptideAtlas" id="Q9GYG2"/>
<reference evidence="1 2" key="1">
    <citation type="journal article" date="1998" name="Science">
        <title>Genome sequence of the nematode C. elegans: a platform for investigating biology.</title>
        <authorList>
            <consortium name="The C. elegans sequencing consortium"/>
            <person name="Sulson J.E."/>
            <person name="Waterston R."/>
        </authorList>
    </citation>
    <scope>NUCLEOTIDE SEQUENCE [LARGE SCALE GENOMIC DNA]</scope>
    <source>
        <strain evidence="1 2">Bristol N2</strain>
    </source>
</reference>
<dbReference type="KEGG" id="cel:CELE_ZC395.5"/>
<dbReference type="FunCoup" id="Q9GYG2">
    <property type="interactions" value="107"/>
</dbReference>
<dbReference type="Proteomes" id="UP000001940">
    <property type="component" value="Chromosome III"/>
</dbReference>
<dbReference type="EMBL" id="BX284603">
    <property type="protein sequence ID" value="CCD66663.1"/>
    <property type="molecule type" value="Genomic_DNA"/>
</dbReference>
<dbReference type="WormBase" id="ZC395.5">
    <property type="protein sequence ID" value="CE01441"/>
    <property type="gene ID" value="WBGene00022597"/>
</dbReference>
<accession>Q9GYG2</accession>
<evidence type="ECO:0000313" key="2">
    <source>
        <dbReference type="Proteomes" id="UP000001940"/>
    </source>
</evidence>
<dbReference type="AGR" id="WB:WBGene00022597"/>
<dbReference type="InParanoid" id="Q9GYG2"/>
<dbReference type="eggNOG" id="ENOG502RART">
    <property type="taxonomic scope" value="Eukaryota"/>
</dbReference>